<sequence length="136" mass="14999">MHVPLHITKVAFGNPSVEHLAQRLAIRGRDGPMFLTTRYLPKRHEEIAGQGSLFWIIKHQLVARSPIIGFAGAEDGRTQIHIAPRVVRVAPQPKRAHQGWRYLEDKDAPADLVEAAEGIADLPPALVGQLTDLALI</sequence>
<organism evidence="1 2">
    <name type="scientific">Stakelama marina</name>
    <dbReference type="NCBI Taxonomy" id="2826939"/>
    <lineage>
        <taxon>Bacteria</taxon>
        <taxon>Pseudomonadati</taxon>
        <taxon>Pseudomonadota</taxon>
        <taxon>Alphaproteobacteria</taxon>
        <taxon>Sphingomonadales</taxon>
        <taxon>Sphingomonadaceae</taxon>
        <taxon>Stakelama</taxon>
    </lineage>
</organism>
<keyword evidence="2" id="KW-1185">Reference proteome</keyword>
<gene>
    <name evidence="1" type="ORF">J7S20_10600</name>
</gene>
<accession>A0A8T4ILB9</accession>
<dbReference type="Pfam" id="PF07370">
    <property type="entry name" value="DUF1489"/>
    <property type="match status" value="1"/>
</dbReference>
<comment type="caution">
    <text evidence="1">The sequence shown here is derived from an EMBL/GenBank/DDBJ whole genome shotgun (WGS) entry which is preliminary data.</text>
</comment>
<dbReference type="RefSeq" id="WP_284054214.1">
    <property type="nucleotide sequence ID" value="NZ_JAGRQC010000003.1"/>
</dbReference>
<protein>
    <submittedName>
        <fullName evidence="1">DUF1489 domain-containing protein</fullName>
    </submittedName>
</protein>
<evidence type="ECO:0000313" key="2">
    <source>
        <dbReference type="Proteomes" id="UP000676996"/>
    </source>
</evidence>
<evidence type="ECO:0000313" key="1">
    <source>
        <dbReference type="EMBL" id="MBR0552956.1"/>
    </source>
</evidence>
<name>A0A8T4ILB9_9SPHN</name>
<dbReference type="AlphaFoldDB" id="A0A8T4ILB9"/>
<dbReference type="InterPro" id="IPR008320">
    <property type="entry name" value="UCP032025"/>
</dbReference>
<dbReference type="PIRSF" id="PIRSF032025">
    <property type="entry name" value="UCP032025"/>
    <property type="match status" value="1"/>
</dbReference>
<dbReference type="EMBL" id="JAGRQC010000003">
    <property type="protein sequence ID" value="MBR0552956.1"/>
    <property type="molecule type" value="Genomic_DNA"/>
</dbReference>
<dbReference type="Proteomes" id="UP000676996">
    <property type="component" value="Unassembled WGS sequence"/>
</dbReference>
<reference evidence="1" key="1">
    <citation type="submission" date="2021-04" db="EMBL/GenBank/DDBJ databases">
        <title>Ouciella asimina sp. nov., isolated from the surface seawater in the hydrothermal field of Okinawa Trough.</title>
        <authorList>
            <person name="Shuang W."/>
        </authorList>
    </citation>
    <scope>NUCLEOTIDE SEQUENCE</scope>
    <source>
        <strain evidence="1">LXI357</strain>
    </source>
</reference>
<proteinExistence type="predicted"/>